<dbReference type="InterPro" id="IPR036388">
    <property type="entry name" value="WH-like_DNA-bd_sf"/>
</dbReference>
<organism evidence="2 3">
    <name type="scientific">Plantibacter flavus</name>
    <dbReference type="NCBI Taxonomy" id="150123"/>
    <lineage>
        <taxon>Bacteria</taxon>
        <taxon>Bacillati</taxon>
        <taxon>Actinomycetota</taxon>
        <taxon>Actinomycetes</taxon>
        <taxon>Micrococcales</taxon>
        <taxon>Microbacteriaceae</taxon>
        <taxon>Plantibacter</taxon>
    </lineage>
</organism>
<gene>
    <name evidence="2" type="ORF">EDD42_0134</name>
</gene>
<dbReference type="EMBL" id="RKHL01000001">
    <property type="protein sequence ID" value="ROR80101.1"/>
    <property type="molecule type" value="Genomic_DNA"/>
</dbReference>
<dbReference type="PANTHER" id="PTHR37318:SF1">
    <property type="entry name" value="BSL7504 PROTEIN"/>
    <property type="match status" value="1"/>
</dbReference>
<dbReference type="InterPro" id="IPR000835">
    <property type="entry name" value="HTH_MarR-typ"/>
</dbReference>
<dbReference type="Proteomes" id="UP000266915">
    <property type="component" value="Unassembled WGS sequence"/>
</dbReference>
<dbReference type="GO" id="GO:0003700">
    <property type="term" value="F:DNA-binding transcription factor activity"/>
    <property type="evidence" value="ECO:0007669"/>
    <property type="project" value="InterPro"/>
</dbReference>
<dbReference type="SMART" id="SM00418">
    <property type="entry name" value="HTH_ARSR"/>
    <property type="match status" value="1"/>
</dbReference>
<dbReference type="Pfam" id="PF13601">
    <property type="entry name" value="HTH_34"/>
    <property type="match status" value="1"/>
</dbReference>
<dbReference type="AlphaFoldDB" id="A0A3N2BXV2"/>
<dbReference type="InterPro" id="IPR011991">
    <property type="entry name" value="ArsR-like_HTH"/>
</dbReference>
<keyword evidence="2" id="KW-0238">DNA-binding</keyword>
<accession>A0A3N2BXV2</accession>
<reference evidence="2 3" key="1">
    <citation type="submission" date="2018-11" db="EMBL/GenBank/DDBJ databases">
        <title>Sequencing the genomes of 1000 actinobacteria strains.</title>
        <authorList>
            <person name="Klenk H.-P."/>
        </authorList>
    </citation>
    <scope>NUCLEOTIDE SEQUENCE [LARGE SCALE GENOMIC DNA]</scope>
    <source>
        <strain evidence="2 3">DSM 14012</strain>
    </source>
</reference>
<name>A0A3N2BXV2_9MICO</name>
<dbReference type="InterPro" id="IPR001845">
    <property type="entry name" value="HTH_ArsR_DNA-bd_dom"/>
</dbReference>
<evidence type="ECO:0000259" key="1">
    <source>
        <dbReference type="PROSITE" id="PS50995"/>
    </source>
</evidence>
<dbReference type="RefSeq" id="WP_123539657.1">
    <property type="nucleotide sequence ID" value="NZ_FXAP01000002.1"/>
</dbReference>
<comment type="caution">
    <text evidence="2">The sequence shown here is derived from an EMBL/GenBank/DDBJ whole genome shotgun (WGS) entry which is preliminary data.</text>
</comment>
<evidence type="ECO:0000313" key="3">
    <source>
        <dbReference type="Proteomes" id="UP000266915"/>
    </source>
</evidence>
<dbReference type="InterPro" id="IPR027395">
    <property type="entry name" value="WH_DNA-bd_dom"/>
</dbReference>
<dbReference type="InterPro" id="IPR036390">
    <property type="entry name" value="WH_DNA-bd_sf"/>
</dbReference>
<dbReference type="SMART" id="SM00347">
    <property type="entry name" value="HTH_MARR"/>
    <property type="match status" value="1"/>
</dbReference>
<dbReference type="SUPFAM" id="SSF46785">
    <property type="entry name" value="Winged helix' DNA-binding domain"/>
    <property type="match status" value="1"/>
</dbReference>
<sequence>MRDADGAEDAAVSRQALNPLFHEPARLALLSALAPAEYADFASLLRITGVSKSALSKHLSALADAGVVEVGKSDTDRRGRRVALTMQGRAAFETYLDALTAIVRDARG</sequence>
<dbReference type="Gene3D" id="1.10.10.10">
    <property type="entry name" value="Winged helix-like DNA-binding domain superfamily/Winged helix DNA-binding domain"/>
    <property type="match status" value="1"/>
</dbReference>
<dbReference type="PROSITE" id="PS50995">
    <property type="entry name" value="HTH_MARR_2"/>
    <property type="match status" value="1"/>
</dbReference>
<protein>
    <submittedName>
        <fullName evidence="2">DNA-binding MarR family transcriptional regulator</fullName>
    </submittedName>
</protein>
<dbReference type="CDD" id="cd00090">
    <property type="entry name" value="HTH_ARSR"/>
    <property type="match status" value="1"/>
</dbReference>
<dbReference type="GO" id="GO:0003677">
    <property type="term" value="F:DNA binding"/>
    <property type="evidence" value="ECO:0007669"/>
    <property type="project" value="UniProtKB-KW"/>
</dbReference>
<evidence type="ECO:0000313" key="2">
    <source>
        <dbReference type="EMBL" id="ROR80101.1"/>
    </source>
</evidence>
<keyword evidence="3" id="KW-1185">Reference proteome</keyword>
<feature type="domain" description="HTH marR-type" evidence="1">
    <location>
        <begin position="1"/>
        <end position="108"/>
    </location>
</feature>
<dbReference type="PANTHER" id="PTHR37318">
    <property type="entry name" value="BSL7504 PROTEIN"/>
    <property type="match status" value="1"/>
</dbReference>
<proteinExistence type="predicted"/>